<dbReference type="EMBL" id="CP002630">
    <property type="protein sequence ID" value="AEB12709.1"/>
    <property type="molecule type" value="Genomic_DNA"/>
</dbReference>
<dbReference type="STRING" id="869210.Marky_1979"/>
<keyword evidence="1" id="KW-0472">Membrane</keyword>
<protein>
    <submittedName>
        <fullName evidence="2">Uncharacterized protein</fullName>
    </submittedName>
</protein>
<feature type="transmembrane region" description="Helical" evidence="1">
    <location>
        <begin position="36"/>
        <end position="55"/>
    </location>
</feature>
<keyword evidence="3" id="KW-1185">Reference proteome</keyword>
<sequence>MNRTPFKVYRLSGFWAYLLLALAGLVGLFLTVWLLATALAVSALLLVAGGLVYAWRRFVMRRRMLPPR</sequence>
<dbReference type="KEGG" id="mhd:Marky_1979"/>
<name>F2NMX0_MARHT</name>
<accession>F2NMX0</accession>
<dbReference type="HOGENOM" id="CLU_2789012_0_0_0"/>
<evidence type="ECO:0000313" key="2">
    <source>
        <dbReference type="EMBL" id="AEB12709.1"/>
    </source>
</evidence>
<dbReference type="AlphaFoldDB" id="F2NMX0"/>
<dbReference type="RefSeq" id="WP_013704754.1">
    <property type="nucleotide sequence ID" value="NC_015387.1"/>
</dbReference>
<reference evidence="2 3" key="1">
    <citation type="journal article" date="2012" name="Stand. Genomic Sci.">
        <title>Complete genome sequence of the aerobic, heterotroph Marinithermus hydrothermalis type strain (T1(T)) from a deep-sea hydrothermal vent chimney.</title>
        <authorList>
            <person name="Copeland A."/>
            <person name="Gu W."/>
            <person name="Yasawong M."/>
            <person name="Lapidus A."/>
            <person name="Lucas S."/>
            <person name="Deshpande S."/>
            <person name="Pagani I."/>
            <person name="Tapia R."/>
            <person name="Cheng J.F."/>
            <person name="Goodwin L.A."/>
            <person name="Pitluck S."/>
            <person name="Liolios K."/>
            <person name="Ivanova N."/>
            <person name="Mavromatis K."/>
            <person name="Mikhailova N."/>
            <person name="Pati A."/>
            <person name="Chen A."/>
            <person name="Palaniappan K."/>
            <person name="Land M."/>
            <person name="Pan C."/>
            <person name="Brambilla E.M."/>
            <person name="Rohde M."/>
            <person name="Tindall B.J."/>
            <person name="Sikorski J."/>
            <person name="Goker M."/>
            <person name="Detter J.C."/>
            <person name="Bristow J."/>
            <person name="Eisen J.A."/>
            <person name="Markowitz V."/>
            <person name="Hugenholtz P."/>
            <person name="Kyrpides N.C."/>
            <person name="Klenk H.P."/>
            <person name="Woyke T."/>
        </authorList>
    </citation>
    <scope>NUCLEOTIDE SEQUENCE [LARGE SCALE GENOMIC DNA]</scope>
    <source>
        <strain evidence="3">DSM 14884 / JCM 11576 / T1</strain>
    </source>
</reference>
<evidence type="ECO:0000256" key="1">
    <source>
        <dbReference type="SAM" id="Phobius"/>
    </source>
</evidence>
<feature type="transmembrane region" description="Helical" evidence="1">
    <location>
        <begin position="12"/>
        <end position="30"/>
    </location>
</feature>
<keyword evidence="1" id="KW-1133">Transmembrane helix</keyword>
<proteinExistence type="predicted"/>
<organism evidence="2 3">
    <name type="scientific">Marinithermus hydrothermalis (strain DSM 14884 / JCM 11576 / T1)</name>
    <dbReference type="NCBI Taxonomy" id="869210"/>
    <lineage>
        <taxon>Bacteria</taxon>
        <taxon>Thermotogati</taxon>
        <taxon>Deinococcota</taxon>
        <taxon>Deinococci</taxon>
        <taxon>Thermales</taxon>
        <taxon>Thermaceae</taxon>
        <taxon>Marinithermus</taxon>
    </lineage>
</organism>
<keyword evidence="1" id="KW-0812">Transmembrane</keyword>
<gene>
    <name evidence="2" type="ordered locus">Marky_1979</name>
</gene>
<evidence type="ECO:0000313" key="3">
    <source>
        <dbReference type="Proteomes" id="UP000007030"/>
    </source>
</evidence>
<dbReference type="Proteomes" id="UP000007030">
    <property type="component" value="Chromosome"/>
</dbReference>